<dbReference type="PROSITE" id="PS50011">
    <property type="entry name" value="PROTEIN_KINASE_DOM"/>
    <property type="match status" value="1"/>
</dbReference>
<gene>
    <name evidence="11" type="ORF">AMON00008_LOCUS19321</name>
</gene>
<dbReference type="FunFam" id="1.10.510.10:FF:000048">
    <property type="entry name" value="Protein kinase C"/>
    <property type="match status" value="1"/>
</dbReference>
<comment type="similarity">
    <text evidence="8">Belongs to the protein kinase superfamily.</text>
</comment>
<dbReference type="PANTHER" id="PTHR24351">
    <property type="entry name" value="RIBOSOMAL PROTEIN S6 KINASE"/>
    <property type="match status" value="1"/>
</dbReference>
<keyword evidence="6 7" id="KW-0067">ATP-binding</keyword>
<dbReference type="GO" id="GO:0005524">
    <property type="term" value="F:ATP binding"/>
    <property type="evidence" value="ECO:0007669"/>
    <property type="project" value="UniProtKB-UniRule"/>
</dbReference>
<proteinExistence type="inferred from homology"/>
<feature type="compositionally biased region" description="Basic and acidic residues" evidence="9">
    <location>
        <begin position="55"/>
        <end position="77"/>
    </location>
</feature>
<dbReference type="InterPro" id="IPR008271">
    <property type="entry name" value="Ser/Thr_kinase_AS"/>
</dbReference>
<keyword evidence="2" id="KW-0597">Phosphoprotein</keyword>
<reference evidence="11" key="1">
    <citation type="submission" date="2021-01" db="EMBL/GenBank/DDBJ databases">
        <authorList>
            <person name="Corre E."/>
            <person name="Pelletier E."/>
            <person name="Niang G."/>
            <person name="Scheremetjew M."/>
            <person name="Finn R."/>
            <person name="Kale V."/>
            <person name="Holt S."/>
            <person name="Cochrane G."/>
            <person name="Meng A."/>
            <person name="Brown T."/>
            <person name="Cohen L."/>
        </authorList>
    </citation>
    <scope>NUCLEOTIDE SEQUENCE</scope>
    <source>
        <strain evidence="11">CCMP3105</strain>
    </source>
</reference>
<keyword evidence="5" id="KW-0418">Kinase</keyword>
<dbReference type="InterPro" id="IPR045270">
    <property type="entry name" value="STKc_AGC"/>
</dbReference>
<dbReference type="CDD" id="cd05123">
    <property type="entry name" value="STKc_AGC"/>
    <property type="match status" value="1"/>
</dbReference>
<feature type="domain" description="Protein kinase" evidence="10">
    <location>
        <begin position="88"/>
        <end position="344"/>
    </location>
</feature>
<evidence type="ECO:0000256" key="3">
    <source>
        <dbReference type="ARBA" id="ARBA00022679"/>
    </source>
</evidence>
<evidence type="ECO:0000256" key="4">
    <source>
        <dbReference type="ARBA" id="ARBA00022741"/>
    </source>
</evidence>
<protein>
    <recommendedName>
        <fullName evidence="10">Protein kinase domain-containing protein</fullName>
    </recommendedName>
</protein>
<organism evidence="11">
    <name type="scientific">Alexandrium monilatum</name>
    <dbReference type="NCBI Taxonomy" id="311494"/>
    <lineage>
        <taxon>Eukaryota</taxon>
        <taxon>Sar</taxon>
        <taxon>Alveolata</taxon>
        <taxon>Dinophyceae</taxon>
        <taxon>Gonyaulacales</taxon>
        <taxon>Pyrocystaceae</taxon>
        <taxon>Alexandrium</taxon>
    </lineage>
</organism>
<dbReference type="SMART" id="SM00220">
    <property type="entry name" value="S_TKc"/>
    <property type="match status" value="1"/>
</dbReference>
<evidence type="ECO:0000259" key="10">
    <source>
        <dbReference type="PROSITE" id="PS50011"/>
    </source>
</evidence>
<dbReference type="Pfam" id="PF00069">
    <property type="entry name" value="Pkinase"/>
    <property type="match status" value="1"/>
</dbReference>
<name>A0A7S4QGT3_9DINO</name>
<evidence type="ECO:0000256" key="2">
    <source>
        <dbReference type="ARBA" id="ARBA00022553"/>
    </source>
</evidence>
<evidence type="ECO:0000313" key="11">
    <source>
        <dbReference type="EMBL" id="CAE4581464.1"/>
    </source>
</evidence>
<sequence>MGARTSRSLCGSLRSVPGREDQDQHFCVPASSRTTPEALGREEGHSACWRAAPARRREEEQKESATPRGPDAKEKSPRASKAIYQADFEFLQCIGHGTFGRVYLVRKRGDESGRLLAMKVLKKSCVADTRRRAEYVITERRVLRSAEHPFIARLRYAFQSPSRLYLVTDYFGGGELLAHIRRQGRFSEEEASFFTAEVTLGLEYLHERGVCHRDLKPENVLLDLEGHVRLTDFGLSKMGLAGEKMTSTICGTPEYLPPEVFRHESYSCELDWWSLGVLVFEMLEGRPPFRDPNEHRLFELVLEGKFEFRFAHSESATLLVRALLRKESERRMKSAACVQAHPWLAAVDWAAARGRGLPPPFRPGINAPILKACSPTTGPQSPDTNCGLHISGFTYVPDLRSPLRDLAAAERTGATI</sequence>
<dbReference type="PROSITE" id="PS00108">
    <property type="entry name" value="PROTEIN_KINASE_ST"/>
    <property type="match status" value="1"/>
</dbReference>
<dbReference type="EMBL" id="HBNR01028420">
    <property type="protein sequence ID" value="CAE4581464.1"/>
    <property type="molecule type" value="Transcribed_RNA"/>
</dbReference>
<feature type="region of interest" description="Disordered" evidence="9">
    <location>
        <begin position="1"/>
        <end position="78"/>
    </location>
</feature>
<dbReference type="Gene3D" id="3.30.200.20">
    <property type="entry name" value="Phosphorylase Kinase, domain 1"/>
    <property type="match status" value="1"/>
</dbReference>
<dbReference type="AlphaFoldDB" id="A0A7S4QGT3"/>
<dbReference type="PROSITE" id="PS00107">
    <property type="entry name" value="PROTEIN_KINASE_ATP"/>
    <property type="match status" value="1"/>
</dbReference>
<dbReference type="GO" id="GO:0004674">
    <property type="term" value="F:protein serine/threonine kinase activity"/>
    <property type="evidence" value="ECO:0007669"/>
    <property type="project" value="UniProtKB-KW"/>
</dbReference>
<dbReference type="InterPro" id="IPR017441">
    <property type="entry name" value="Protein_kinase_ATP_BS"/>
</dbReference>
<evidence type="ECO:0000256" key="7">
    <source>
        <dbReference type="PROSITE-ProRule" id="PRU10141"/>
    </source>
</evidence>
<evidence type="ECO:0000256" key="9">
    <source>
        <dbReference type="SAM" id="MobiDB-lite"/>
    </source>
</evidence>
<dbReference type="SUPFAM" id="SSF56112">
    <property type="entry name" value="Protein kinase-like (PK-like)"/>
    <property type="match status" value="1"/>
</dbReference>
<accession>A0A7S4QGT3</accession>
<evidence type="ECO:0000256" key="5">
    <source>
        <dbReference type="ARBA" id="ARBA00022777"/>
    </source>
</evidence>
<dbReference type="InterPro" id="IPR000719">
    <property type="entry name" value="Prot_kinase_dom"/>
</dbReference>
<evidence type="ECO:0000256" key="6">
    <source>
        <dbReference type="ARBA" id="ARBA00022840"/>
    </source>
</evidence>
<keyword evidence="3" id="KW-0808">Transferase</keyword>
<evidence type="ECO:0000256" key="1">
    <source>
        <dbReference type="ARBA" id="ARBA00022527"/>
    </source>
</evidence>
<evidence type="ECO:0000256" key="8">
    <source>
        <dbReference type="RuleBase" id="RU000304"/>
    </source>
</evidence>
<dbReference type="Gene3D" id="1.10.510.10">
    <property type="entry name" value="Transferase(Phosphotransferase) domain 1"/>
    <property type="match status" value="1"/>
</dbReference>
<keyword evidence="1 8" id="KW-0723">Serine/threonine-protein kinase</keyword>
<dbReference type="InterPro" id="IPR011009">
    <property type="entry name" value="Kinase-like_dom_sf"/>
</dbReference>
<keyword evidence="4 7" id="KW-0547">Nucleotide-binding</keyword>
<feature type="binding site" evidence="7">
    <location>
        <position position="119"/>
    </location>
    <ligand>
        <name>ATP</name>
        <dbReference type="ChEBI" id="CHEBI:30616"/>
    </ligand>
</feature>